<dbReference type="InterPro" id="IPR004449">
    <property type="entry name" value="SixA"/>
</dbReference>
<feature type="compositionally biased region" description="Basic and acidic residues" evidence="1">
    <location>
        <begin position="12"/>
        <end position="22"/>
    </location>
</feature>
<dbReference type="EMBL" id="JBHPBY010000134">
    <property type="protein sequence ID" value="MFC1850911.1"/>
    <property type="molecule type" value="Genomic_DNA"/>
</dbReference>
<evidence type="ECO:0000313" key="2">
    <source>
        <dbReference type="EMBL" id="MFC1850911.1"/>
    </source>
</evidence>
<gene>
    <name evidence="2" type="primary">sixA</name>
    <name evidence="2" type="ORF">ACFL27_12015</name>
</gene>
<feature type="region of interest" description="Disordered" evidence="1">
    <location>
        <begin position="1"/>
        <end position="24"/>
    </location>
</feature>
<dbReference type="Gene3D" id="3.40.50.1240">
    <property type="entry name" value="Phosphoglycerate mutase-like"/>
    <property type="match status" value="1"/>
</dbReference>
<accession>A0ABV6YXH4</accession>
<reference evidence="2 3" key="1">
    <citation type="submission" date="2024-09" db="EMBL/GenBank/DDBJ databases">
        <title>Laminarin stimulates single cell rates of sulfate reduction while oxygen inhibits transcriptomic activity in coastal marine sediment.</title>
        <authorList>
            <person name="Lindsay M."/>
            <person name="Orcutt B."/>
            <person name="Emerson D."/>
            <person name="Stepanauskas R."/>
            <person name="D'Angelo T."/>
        </authorList>
    </citation>
    <scope>NUCLEOTIDE SEQUENCE [LARGE SCALE GENOMIC DNA]</scope>
    <source>
        <strain evidence="2">SAG AM-311-K15</strain>
    </source>
</reference>
<comment type="caution">
    <text evidence="2">The sequence shown here is derived from an EMBL/GenBank/DDBJ whole genome shotgun (WGS) entry which is preliminary data.</text>
</comment>
<organism evidence="2 3">
    <name type="scientific">candidate division CSSED10-310 bacterium</name>
    <dbReference type="NCBI Taxonomy" id="2855610"/>
    <lineage>
        <taxon>Bacteria</taxon>
        <taxon>Bacteria division CSSED10-310</taxon>
    </lineage>
</organism>
<protein>
    <submittedName>
        <fullName evidence="2">Phosphohistidine phosphatase SixA</fullName>
    </submittedName>
</protein>
<dbReference type="CDD" id="cd07067">
    <property type="entry name" value="HP_PGM_like"/>
    <property type="match status" value="1"/>
</dbReference>
<sequence>MKLYLVQHGKPVPKEKNPDRPLSEQGISDVEQVAIFLKKAQVKCFNILHSGKTRAQETAEILARALSPGTEPQQKDGLAPLDDVRPIAQWLKGENEDCMLVGHLPHLGKLVSYLVVHDVKTAVASFQQGCVVCLESGENAAWTLAWMIIPQIIT</sequence>
<name>A0ABV6YXH4_UNCC1</name>
<dbReference type="Pfam" id="PF00300">
    <property type="entry name" value="His_Phos_1"/>
    <property type="match status" value="1"/>
</dbReference>
<dbReference type="SUPFAM" id="SSF53254">
    <property type="entry name" value="Phosphoglycerate mutase-like"/>
    <property type="match status" value="1"/>
</dbReference>
<dbReference type="InterPro" id="IPR029033">
    <property type="entry name" value="His_PPase_superfam"/>
</dbReference>
<dbReference type="InterPro" id="IPR013078">
    <property type="entry name" value="His_Pase_superF_clade-1"/>
</dbReference>
<evidence type="ECO:0000313" key="3">
    <source>
        <dbReference type="Proteomes" id="UP001594351"/>
    </source>
</evidence>
<dbReference type="NCBIfam" id="TIGR00249">
    <property type="entry name" value="sixA"/>
    <property type="match status" value="1"/>
</dbReference>
<evidence type="ECO:0000256" key="1">
    <source>
        <dbReference type="SAM" id="MobiDB-lite"/>
    </source>
</evidence>
<dbReference type="Proteomes" id="UP001594351">
    <property type="component" value="Unassembled WGS sequence"/>
</dbReference>
<keyword evidence="3" id="KW-1185">Reference proteome</keyword>
<proteinExistence type="predicted"/>